<keyword evidence="3" id="KW-1185">Reference proteome</keyword>
<dbReference type="EMBL" id="ML120431">
    <property type="protein sequence ID" value="RPA94952.1"/>
    <property type="molecule type" value="Genomic_DNA"/>
</dbReference>
<evidence type="ECO:0000313" key="2">
    <source>
        <dbReference type="EMBL" id="RPA94952.1"/>
    </source>
</evidence>
<proteinExistence type="predicted"/>
<dbReference type="OrthoDB" id="2441380at2759"/>
<feature type="domain" description="Cyanovirin-N" evidence="1">
    <location>
        <begin position="2"/>
        <end position="108"/>
    </location>
</feature>
<dbReference type="SUPFAM" id="SSF51322">
    <property type="entry name" value="Cyanovirin-N"/>
    <property type="match status" value="1"/>
</dbReference>
<dbReference type="AlphaFoldDB" id="A0A3N4J9J3"/>
<dbReference type="STRING" id="1336337.A0A3N4J9J3"/>
<dbReference type="Pfam" id="PF08881">
    <property type="entry name" value="CVNH"/>
    <property type="match status" value="1"/>
</dbReference>
<evidence type="ECO:0000259" key="1">
    <source>
        <dbReference type="SMART" id="SM01111"/>
    </source>
</evidence>
<dbReference type="PANTHER" id="PTHR42076">
    <property type="entry name" value="CYANOVIRIN-N HOMOLOG"/>
    <property type="match status" value="1"/>
</dbReference>
<organism evidence="2 3">
    <name type="scientific">Choiromyces venosus 120613-1</name>
    <dbReference type="NCBI Taxonomy" id="1336337"/>
    <lineage>
        <taxon>Eukaryota</taxon>
        <taxon>Fungi</taxon>
        <taxon>Dikarya</taxon>
        <taxon>Ascomycota</taxon>
        <taxon>Pezizomycotina</taxon>
        <taxon>Pezizomycetes</taxon>
        <taxon>Pezizales</taxon>
        <taxon>Tuberaceae</taxon>
        <taxon>Choiromyces</taxon>
    </lineage>
</organism>
<name>A0A3N4J9J3_9PEZI</name>
<evidence type="ECO:0000313" key="3">
    <source>
        <dbReference type="Proteomes" id="UP000276215"/>
    </source>
</evidence>
<reference evidence="2 3" key="1">
    <citation type="journal article" date="2018" name="Nat. Ecol. Evol.">
        <title>Pezizomycetes genomes reveal the molecular basis of ectomycorrhizal truffle lifestyle.</title>
        <authorList>
            <person name="Murat C."/>
            <person name="Payen T."/>
            <person name="Noel B."/>
            <person name="Kuo A."/>
            <person name="Morin E."/>
            <person name="Chen J."/>
            <person name="Kohler A."/>
            <person name="Krizsan K."/>
            <person name="Balestrini R."/>
            <person name="Da Silva C."/>
            <person name="Montanini B."/>
            <person name="Hainaut M."/>
            <person name="Levati E."/>
            <person name="Barry K.W."/>
            <person name="Belfiori B."/>
            <person name="Cichocki N."/>
            <person name="Clum A."/>
            <person name="Dockter R.B."/>
            <person name="Fauchery L."/>
            <person name="Guy J."/>
            <person name="Iotti M."/>
            <person name="Le Tacon F."/>
            <person name="Lindquist E.A."/>
            <person name="Lipzen A."/>
            <person name="Malagnac F."/>
            <person name="Mello A."/>
            <person name="Molinier V."/>
            <person name="Miyauchi S."/>
            <person name="Poulain J."/>
            <person name="Riccioni C."/>
            <person name="Rubini A."/>
            <person name="Sitrit Y."/>
            <person name="Splivallo R."/>
            <person name="Traeger S."/>
            <person name="Wang M."/>
            <person name="Zifcakova L."/>
            <person name="Wipf D."/>
            <person name="Zambonelli A."/>
            <person name="Paolocci F."/>
            <person name="Nowrousian M."/>
            <person name="Ottonello S."/>
            <person name="Baldrian P."/>
            <person name="Spatafora J.W."/>
            <person name="Henrissat B."/>
            <person name="Nagy L.G."/>
            <person name="Aury J.M."/>
            <person name="Wincker P."/>
            <person name="Grigoriev I.V."/>
            <person name="Bonfante P."/>
            <person name="Martin F.M."/>
        </authorList>
    </citation>
    <scope>NUCLEOTIDE SEQUENCE [LARGE SCALE GENOMIC DNA]</scope>
    <source>
        <strain evidence="2 3">120613-1</strain>
    </source>
</reference>
<gene>
    <name evidence="2" type="ORF">L873DRAFT_1699771</name>
</gene>
<sequence>MSFYVTSENIRIEQSNGRNYLVGRARREDSSMKDVRLDLDEFIGNHGGRFEWGGKDFTRTAENVRFNFEGGANVPVLRAILKNAEGNPMDADLNLGERIKNIDGDLVYA</sequence>
<accession>A0A3N4J9J3</accession>
<protein>
    <submittedName>
        <fullName evidence="2">Cyanovirin-N</fullName>
    </submittedName>
</protein>
<dbReference type="PANTHER" id="PTHR42076:SF1">
    <property type="entry name" value="CYANOVIRIN-N DOMAIN-CONTAINING PROTEIN"/>
    <property type="match status" value="1"/>
</dbReference>
<dbReference type="Proteomes" id="UP000276215">
    <property type="component" value="Unassembled WGS sequence"/>
</dbReference>
<dbReference type="InterPro" id="IPR036673">
    <property type="entry name" value="Cyanovirin-N_sf"/>
</dbReference>
<dbReference type="SMART" id="SM01111">
    <property type="entry name" value="CVNH"/>
    <property type="match status" value="1"/>
</dbReference>
<dbReference type="Gene3D" id="2.30.60.10">
    <property type="entry name" value="Cyanovirin-N"/>
    <property type="match status" value="1"/>
</dbReference>
<dbReference type="InterPro" id="IPR011058">
    <property type="entry name" value="Cyanovirin-N"/>
</dbReference>